<sequence length="81" mass="9904">MISSINPIKALIKHKRYIYKELGDKLDYSIEEVKQLEQSSFYNLLLPYRKDIFLYKETLKIEEQIYNDYKEELIKEYGMPF</sequence>
<evidence type="ECO:0000313" key="2">
    <source>
        <dbReference type="Proteomes" id="UP000189728"/>
    </source>
</evidence>
<proteinExistence type="predicted"/>
<accession>A0AAX0LAD0</accession>
<dbReference type="Proteomes" id="UP000189728">
    <property type="component" value="Unassembled WGS sequence"/>
</dbReference>
<reference evidence="1 2" key="1">
    <citation type="submission" date="2016-08" db="EMBL/GenBank/DDBJ databases">
        <title>Campylobacter species from sea mammals.</title>
        <authorList>
            <person name="Gilbert M.J."/>
            <person name="Byrne B.A."/>
            <person name="Zomer A.L."/>
            <person name="Wagenaar J.A."/>
        </authorList>
    </citation>
    <scope>NUCLEOTIDE SEQUENCE [LARGE SCALE GENOMIC DNA]</scope>
    <source>
        <strain evidence="1 2">1105248</strain>
    </source>
</reference>
<dbReference type="EMBL" id="MCRK01000036">
    <property type="protein sequence ID" value="OPA77368.1"/>
    <property type="molecule type" value="Genomic_DNA"/>
</dbReference>
<comment type="caution">
    <text evidence="1">The sequence shown here is derived from an EMBL/GenBank/DDBJ whole genome shotgun (WGS) entry which is preliminary data.</text>
</comment>
<gene>
    <name evidence="1" type="ORF">BFG04_04540</name>
</gene>
<name>A0AAX0LAD0_9BACT</name>
<dbReference type="RefSeq" id="WP_078415576.1">
    <property type="nucleotide sequence ID" value="NZ_MCRK01000036.1"/>
</dbReference>
<evidence type="ECO:0000313" key="1">
    <source>
        <dbReference type="EMBL" id="OPA77368.1"/>
    </source>
</evidence>
<protein>
    <submittedName>
        <fullName evidence="1">Uncharacterized protein</fullName>
    </submittedName>
</protein>
<organism evidence="1 2">
    <name type="scientific">Campylobacter pinnipediorum subsp. pinnipediorum</name>
    <dbReference type="NCBI Taxonomy" id="1660067"/>
    <lineage>
        <taxon>Bacteria</taxon>
        <taxon>Pseudomonadati</taxon>
        <taxon>Campylobacterota</taxon>
        <taxon>Epsilonproteobacteria</taxon>
        <taxon>Campylobacterales</taxon>
        <taxon>Campylobacteraceae</taxon>
        <taxon>Campylobacter</taxon>
    </lineage>
</organism>
<dbReference type="AlphaFoldDB" id="A0AAX0LAD0"/>